<evidence type="ECO:0000259" key="2">
    <source>
        <dbReference type="Pfam" id="PF07007"/>
    </source>
</evidence>
<dbReference type="InterPro" id="IPR009739">
    <property type="entry name" value="LprI-like_N"/>
</dbReference>
<keyword evidence="1" id="KW-0472">Membrane</keyword>
<dbReference type="OrthoDB" id="1339433at2"/>
<reference evidence="3 4" key="1">
    <citation type="submission" date="2018-03" db="EMBL/GenBank/DDBJ databases">
        <title>Adhaeribacter sp. HMF7605 Genome sequencing and assembly.</title>
        <authorList>
            <person name="Kang H."/>
            <person name="Kang J."/>
            <person name="Cha I."/>
            <person name="Kim H."/>
            <person name="Joh K."/>
        </authorList>
    </citation>
    <scope>NUCLEOTIDE SEQUENCE [LARGE SCALE GENOMIC DNA]</scope>
    <source>
        <strain evidence="3 4">HMF7605</strain>
    </source>
</reference>
<keyword evidence="1" id="KW-0812">Transmembrane</keyword>
<evidence type="ECO:0000256" key="1">
    <source>
        <dbReference type="SAM" id="Phobius"/>
    </source>
</evidence>
<keyword evidence="4" id="KW-1185">Reference proteome</keyword>
<keyword evidence="1" id="KW-1133">Transmembrane helix</keyword>
<dbReference type="Pfam" id="PF07007">
    <property type="entry name" value="LprI"/>
    <property type="match status" value="1"/>
</dbReference>
<organism evidence="3 4">
    <name type="scientific">Adhaeribacter arboris</name>
    <dbReference type="NCBI Taxonomy" id="2072846"/>
    <lineage>
        <taxon>Bacteria</taxon>
        <taxon>Pseudomonadati</taxon>
        <taxon>Bacteroidota</taxon>
        <taxon>Cytophagia</taxon>
        <taxon>Cytophagales</taxon>
        <taxon>Hymenobacteraceae</taxon>
        <taxon>Adhaeribacter</taxon>
    </lineage>
</organism>
<dbReference type="Proteomes" id="UP000240357">
    <property type="component" value="Unassembled WGS sequence"/>
</dbReference>
<proteinExistence type="predicted"/>
<protein>
    <recommendedName>
        <fullName evidence="2">Lysozyme inhibitor LprI-like N-terminal domain-containing protein</fullName>
    </recommendedName>
</protein>
<evidence type="ECO:0000313" key="3">
    <source>
        <dbReference type="EMBL" id="PSR51886.1"/>
    </source>
</evidence>
<sequence length="324" mass="37190">MQTRKKIKIVVTSLAVVLAATHILFPKISIDLITVFLLALAIVPWLESLFKSVELPGGLKLEFQDLQKIETDAKKIGLLKEDVGNQDIDVEVHDRKLFVEIAEQNQDLALLSLRIEIEKSLRGIAEKYGIATSRFSIINLLKELASRGIITQDENSVLKNMVKTLNQAAHGVEYDQRNAKWVIEVGPKIIEALQSKVEFRGGNFSHTNPEAKEHWIDKSFRECDWTTNFEWGECIKKHRGLWKKEVDNVYNALMRNLDAEKQEKLTESQISWEKQLKIDSDLVFSFEDMQLKVGREGLFIAAMSFMNRVRQRALELEEILTLLD</sequence>
<name>A0A2T2Y8R3_9BACT</name>
<dbReference type="EMBL" id="PYFT01000002">
    <property type="protein sequence ID" value="PSR51886.1"/>
    <property type="molecule type" value="Genomic_DNA"/>
</dbReference>
<feature type="transmembrane region" description="Helical" evidence="1">
    <location>
        <begin position="7"/>
        <end position="26"/>
    </location>
</feature>
<gene>
    <name evidence="3" type="ORF">AHMF7605_28660</name>
</gene>
<accession>A0A2T2Y8R3</accession>
<evidence type="ECO:0000313" key="4">
    <source>
        <dbReference type="Proteomes" id="UP000240357"/>
    </source>
</evidence>
<dbReference type="AlphaFoldDB" id="A0A2T2Y8R3"/>
<feature type="domain" description="Lysozyme inhibitor LprI-like N-terminal" evidence="2">
    <location>
        <begin position="228"/>
        <end position="316"/>
    </location>
</feature>
<comment type="caution">
    <text evidence="3">The sequence shown here is derived from an EMBL/GenBank/DDBJ whole genome shotgun (WGS) entry which is preliminary data.</text>
</comment>
<dbReference type="Gene3D" id="1.20.1270.180">
    <property type="match status" value="1"/>
</dbReference>
<dbReference type="RefSeq" id="WP_106933708.1">
    <property type="nucleotide sequence ID" value="NZ_PYFT01000002.1"/>
</dbReference>